<dbReference type="InterPro" id="IPR002347">
    <property type="entry name" value="SDR_fam"/>
</dbReference>
<dbReference type="InterPro" id="IPR036291">
    <property type="entry name" value="NAD(P)-bd_dom_sf"/>
</dbReference>
<accession>A0A8B8FG25</accession>
<dbReference type="GO" id="GO:0005811">
    <property type="term" value="C:lipid droplet"/>
    <property type="evidence" value="ECO:0007669"/>
    <property type="project" value="TreeGrafter"/>
</dbReference>
<protein>
    <submittedName>
        <fullName evidence="6">17-beta-hydroxysteroid dehydrogenase 13-like</fullName>
    </submittedName>
</protein>
<dbReference type="Gene3D" id="3.40.50.720">
    <property type="entry name" value="NAD(P)-binding Rossmann-like Domain"/>
    <property type="match status" value="1"/>
</dbReference>
<evidence type="ECO:0000313" key="6">
    <source>
        <dbReference type="RefSeq" id="XP_025409491.1"/>
    </source>
</evidence>
<dbReference type="PRINTS" id="PR00080">
    <property type="entry name" value="SDRFAMILY"/>
</dbReference>
<dbReference type="InterPro" id="IPR057326">
    <property type="entry name" value="KR_dom"/>
</dbReference>
<dbReference type="SUPFAM" id="SSF51735">
    <property type="entry name" value="NAD(P)-binding Rossmann-fold domains"/>
    <property type="match status" value="1"/>
</dbReference>
<dbReference type="Pfam" id="PF00106">
    <property type="entry name" value="adh_short"/>
    <property type="match status" value="1"/>
</dbReference>
<feature type="domain" description="Ketoreductase" evidence="4">
    <location>
        <begin position="59"/>
        <end position="245"/>
    </location>
</feature>
<gene>
    <name evidence="6" type="primary">LOC112682927</name>
</gene>
<dbReference type="PANTHER" id="PTHR24322:SF736">
    <property type="entry name" value="RETINOL DEHYDROGENASE 10"/>
    <property type="match status" value="1"/>
</dbReference>
<evidence type="ECO:0000256" key="3">
    <source>
        <dbReference type="RuleBase" id="RU000363"/>
    </source>
</evidence>
<dbReference type="GeneID" id="112682927"/>
<keyword evidence="5" id="KW-1185">Reference proteome</keyword>
<organism evidence="5 6">
    <name type="scientific">Sipha flava</name>
    <name type="common">yellow sugarcane aphid</name>
    <dbReference type="NCBI Taxonomy" id="143950"/>
    <lineage>
        <taxon>Eukaryota</taxon>
        <taxon>Metazoa</taxon>
        <taxon>Ecdysozoa</taxon>
        <taxon>Arthropoda</taxon>
        <taxon>Hexapoda</taxon>
        <taxon>Insecta</taxon>
        <taxon>Pterygota</taxon>
        <taxon>Neoptera</taxon>
        <taxon>Paraneoptera</taxon>
        <taxon>Hemiptera</taxon>
        <taxon>Sternorrhyncha</taxon>
        <taxon>Aphidomorpha</taxon>
        <taxon>Aphidoidea</taxon>
        <taxon>Aphididae</taxon>
        <taxon>Sipha</taxon>
    </lineage>
</organism>
<reference evidence="6" key="1">
    <citation type="submission" date="2025-08" db="UniProtKB">
        <authorList>
            <consortium name="RefSeq"/>
        </authorList>
    </citation>
    <scope>IDENTIFICATION</scope>
    <source>
        <tissue evidence="6">Whole body</tissue>
    </source>
</reference>
<dbReference type="PRINTS" id="PR00081">
    <property type="entry name" value="GDHRDH"/>
</dbReference>
<comment type="similarity">
    <text evidence="1 3">Belongs to the short-chain dehydrogenases/reductases (SDR) family.</text>
</comment>
<keyword evidence="2" id="KW-0560">Oxidoreductase</keyword>
<dbReference type="SMART" id="SM00822">
    <property type="entry name" value="PKS_KR"/>
    <property type="match status" value="1"/>
</dbReference>
<dbReference type="GO" id="GO:0016616">
    <property type="term" value="F:oxidoreductase activity, acting on the CH-OH group of donors, NAD or NADP as acceptor"/>
    <property type="evidence" value="ECO:0007669"/>
    <property type="project" value="TreeGrafter"/>
</dbReference>
<sequence length="350" mass="39255">MGLVHKLLSVFFKEYLIPAQPISFCFEVLLCVILNIPKIIVSMILYVYFPAEPKSVQGKVILITGTARGNGRELALQFHRLGAKIACVDKDGAGNDETVERIRAEGGVAEGFVADITDRRQVMDMHAAVGRLMGPVDVLVNNAGVVKNTLFADPEVDDVITDIVNTNLLGQIWVIREILPSMLERNTGHIVTISSMTSFQGLEFHFAYSATKFAVNGMMESLTKELKLMKSDVITTTVCPYFIANCPRNSSNRILRFPEIPVEDACELIIEGILRNERIFTVPDNSFYPLQFIKFLPEDVQDMFRDVYFTNIKLTPKEENIIDKYTIFTETSNNQAFSFNACMKMGSLPD</sequence>
<name>A0A8B8FG25_9HEMI</name>
<evidence type="ECO:0000256" key="2">
    <source>
        <dbReference type="ARBA" id="ARBA00023002"/>
    </source>
</evidence>
<dbReference type="AlphaFoldDB" id="A0A8B8FG25"/>
<evidence type="ECO:0000259" key="4">
    <source>
        <dbReference type="SMART" id="SM00822"/>
    </source>
</evidence>
<dbReference type="RefSeq" id="XP_025409491.1">
    <property type="nucleotide sequence ID" value="XM_025553706.1"/>
</dbReference>
<dbReference type="OrthoDB" id="5840532at2759"/>
<dbReference type="Proteomes" id="UP000694846">
    <property type="component" value="Unplaced"/>
</dbReference>
<evidence type="ECO:0000313" key="5">
    <source>
        <dbReference type="Proteomes" id="UP000694846"/>
    </source>
</evidence>
<dbReference type="PANTHER" id="PTHR24322">
    <property type="entry name" value="PKSB"/>
    <property type="match status" value="1"/>
</dbReference>
<evidence type="ECO:0000256" key="1">
    <source>
        <dbReference type="ARBA" id="ARBA00006484"/>
    </source>
</evidence>
<proteinExistence type="inferred from homology"/>